<comment type="caution">
    <text evidence="1">The sequence shown here is derived from an EMBL/GenBank/DDBJ whole genome shotgun (WGS) entry which is preliminary data.</text>
</comment>
<organism evidence="1 2">
    <name type="scientific">Clostridium rhizosphaerae</name>
    <dbReference type="NCBI Taxonomy" id="2803861"/>
    <lineage>
        <taxon>Bacteria</taxon>
        <taxon>Bacillati</taxon>
        <taxon>Bacillota</taxon>
        <taxon>Clostridia</taxon>
        <taxon>Eubacteriales</taxon>
        <taxon>Clostridiaceae</taxon>
        <taxon>Clostridium</taxon>
    </lineage>
</organism>
<accession>A0ABS1TCD7</accession>
<reference evidence="1 2" key="1">
    <citation type="submission" date="2021-01" db="EMBL/GenBank/DDBJ databases">
        <title>Genome public.</title>
        <authorList>
            <person name="Liu C."/>
            <person name="Sun Q."/>
        </authorList>
    </citation>
    <scope>NUCLEOTIDE SEQUENCE [LARGE SCALE GENOMIC DNA]</scope>
    <source>
        <strain evidence="1 2">YIM B02515</strain>
    </source>
</reference>
<dbReference type="InterPro" id="IPR012657">
    <property type="entry name" value="23S_rRNA-intervening_sequence"/>
</dbReference>
<evidence type="ECO:0000313" key="2">
    <source>
        <dbReference type="Proteomes" id="UP000632377"/>
    </source>
</evidence>
<dbReference type="Gene3D" id="1.20.1440.60">
    <property type="entry name" value="23S rRNA-intervening sequence"/>
    <property type="match status" value="1"/>
</dbReference>
<evidence type="ECO:0000313" key="1">
    <source>
        <dbReference type="EMBL" id="MBL4936291.1"/>
    </source>
</evidence>
<proteinExistence type="predicted"/>
<name>A0ABS1TCD7_9CLOT</name>
<dbReference type="RefSeq" id="WP_202749003.1">
    <property type="nucleotide sequence ID" value="NZ_JAESWC010000004.1"/>
</dbReference>
<dbReference type="EMBL" id="JAESWC010000004">
    <property type="protein sequence ID" value="MBL4936291.1"/>
    <property type="molecule type" value="Genomic_DNA"/>
</dbReference>
<gene>
    <name evidence="1" type="ORF">JK636_11020</name>
</gene>
<dbReference type="NCBIfam" id="TIGR02436">
    <property type="entry name" value="four helix bundle protein"/>
    <property type="match status" value="1"/>
</dbReference>
<sequence>MHIAFKESAENKYWINLLIKAGYISESKIILLNNQLNEISKILNLIITTTKENLKQNNA</sequence>
<protein>
    <submittedName>
        <fullName evidence="1">Four helix bundle protein</fullName>
    </submittedName>
</protein>
<dbReference type="SUPFAM" id="SSF158446">
    <property type="entry name" value="IVS-encoded protein-like"/>
    <property type="match status" value="1"/>
</dbReference>
<dbReference type="Proteomes" id="UP000632377">
    <property type="component" value="Unassembled WGS sequence"/>
</dbReference>
<dbReference type="InterPro" id="IPR036583">
    <property type="entry name" value="23S_rRNA_IVS_sf"/>
</dbReference>
<keyword evidence="2" id="KW-1185">Reference proteome</keyword>